<protein>
    <submittedName>
        <fullName evidence="1">Uncharacterized protein</fullName>
    </submittedName>
</protein>
<dbReference type="EMBL" id="JAINUF010000013">
    <property type="protein sequence ID" value="KAJ8344364.1"/>
    <property type="molecule type" value="Genomic_DNA"/>
</dbReference>
<proteinExistence type="predicted"/>
<keyword evidence="2" id="KW-1185">Reference proteome</keyword>
<evidence type="ECO:0000313" key="1">
    <source>
        <dbReference type="EMBL" id="KAJ8344364.1"/>
    </source>
</evidence>
<gene>
    <name evidence="1" type="ORF">SKAU_G00316930</name>
</gene>
<accession>A0A9Q1IJP8</accession>
<organism evidence="1 2">
    <name type="scientific">Synaphobranchus kaupii</name>
    <name type="common">Kaup's arrowtooth eel</name>
    <dbReference type="NCBI Taxonomy" id="118154"/>
    <lineage>
        <taxon>Eukaryota</taxon>
        <taxon>Metazoa</taxon>
        <taxon>Chordata</taxon>
        <taxon>Craniata</taxon>
        <taxon>Vertebrata</taxon>
        <taxon>Euteleostomi</taxon>
        <taxon>Actinopterygii</taxon>
        <taxon>Neopterygii</taxon>
        <taxon>Teleostei</taxon>
        <taxon>Anguilliformes</taxon>
        <taxon>Synaphobranchidae</taxon>
        <taxon>Synaphobranchus</taxon>
    </lineage>
</organism>
<dbReference type="AlphaFoldDB" id="A0A9Q1IJP8"/>
<dbReference type="Proteomes" id="UP001152622">
    <property type="component" value="Chromosome 13"/>
</dbReference>
<name>A0A9Q1IJP8_SYNKA</name>
<comment type="caution">
    <text evidence="1">The sequence shown here is derived from an EMBL/GenBank/DDBJ whole genome shotgun (WGS) entry which is preliminary data.</text>
</comment>
<evidence type="ECO:0000313" key="2">
    <source>
        <dbReference type="Proteomes" id="UP001152622"/>
    </source>
</evidence>
<reference evidence="1" key="1">
    <citation type="journal article" date="2023" name="Science">
        <title>Genome structures resolve the early diversification of teleost fishes.</title>
        <authorList>
            <person name="Parey E."/>
            <person name="Louis A."/>
            <person name="Montfort J."/>
            <person name="Bouchez O."/>
            <person name="Roques C."/>
            <person name="Iampietro C."/>
            <person name="Lluch J."/>
            <person name="Castinel A."/>
            <person name="Donnadieu C."/>
            <person name="Desvignes T."/>
            <person name="Floi Bucao C."/>
            <person name="Jouanno E."/>
            <person name="Wen M."/>
            <person name="Mejri S."/>
            <person name="Dirks R."/>
            <person name="Jansen H."/>
            <person name="Henkel C."/>
            <person name="Chen W.J."/>
            <person name="Zahm M."/>
            <person name="Cabau C."/>
            <person name="Klopp C."/>
            <person name="Thompson A.W."/>
            <person name="Robinson-Rechavi M."/>
            <person name="Braasch I."/>
            <person name="Lecointre G."/>
            <person name="Bobe J."/>
            <person name="Postlethwait J.H."/>
            <person name="Berthelot C."/>
            <person name="Roest Crollius H."/>
            <person name="Guiguen Y."/>
        </authorList>
    </citation>
    <scope>NUCLEOTIDE SEQUENCE</scope>
    <source>
        <strain evidence="1">WJC10195</strain>
    </source>
</reference>
<sequence>MCLDDGRNLAVTSGVGDAESLGLALRRLAAAAEIRGSAMTLSGTALAVTLKAGSGGLPVLLFPFGPECEAWSETLVAVCRLAQVWMRTCRCLHVGASRGVHEEESRRAGRGLGLGLEAGARFVSVAPRLRGSNRWPVLDLRRRRTVAP</sequence>